<name>A0A0C2WGC9_AMAMK</name>
<evidence type="ECO:0000313" key="1">
    <source>
        <dbReference type="EMBL" id="KIL60492.1"/>
    </source>
</evidence>
<evidence type="ECO:0000313" key="2">
    <source>
        <dbReference type="Proteomes" id="UP000054549"/>
    </source>
</evidence>
<dbReference type="OrthoDB" id="2367075at2759"/>
<dbReference type="EMBL" id="KN818298">
    <property type="protein sequence ID" value="KIL60492.1"/>
    <property type="molecule type" value="Genomic_DNA"/>
</dbReference>
<organism evidence="1 2">
    <name type="scientific">Amanita muscaria (strain Koide BX008)</name>
    <dbReference type="NCBI Taxonomy" id="946122"/>
    <lineage>
        <taxon>Eukaryota</taxon>
        <taxon>Fungi</taxon>
        <taxon>Dikarya</taxon>
        <taxon>Basidiomycota</taxon>
        <taxon>Agaricomycotina</taxon>
        <taxon>Agaricomycetes</taxon>
        <taxon>Agaricomycetidae</taxon>
        <taxon>Agaricales</taxon>
        <taxon>Pluteineae</taxon>
        <taxon>Amanitaceae</taxon>
        <taxon>Amanita</taxon>
    </lineage>
</organism>
<protein>
    <submittedName>
        <fullName evidence="1">Uncharacterized protein</fullName>
    </submittedName>
</protein>
<dbReference type="AlphaFoldDB" id="A0A0C2WGC9"/>
<sequence length="100" mass="11501">MVGSQAINISRSAPSQRMVVRSHDIPPDRLGLALSRPVLFFRWQSASLEDSLYYVHRSLFEKYANKFPVYGKDASFGDPYTLKDVKQIDFDRLLACLYPE</sequence>
<gene>
    <name evidence="1" type="ORF">M378DRAFT_14145</name>
</gene>
<reference evidence="1 2" key="1">
    <citation type="submission" date="2014-04" db="EMBL/GenBank/DDBJ databases">
        <title>Evolutionary Origins and Diversification of the Mycorrhizal Mutualists.</title>
        <authorList>
            <consortium name="DOE Joint Genome Institute"/>
            <consortium name="Mycorrhizal Genomics Consortium"/>
            <person name="Kohler A."/>
            <person name="Kuo A."/>
            <person name="Nagy L.G."/>
            <person name="Floudas D."/>
            <person name="Copeland A."/>
            <person name="Barry K.W."/>
            <person name="Cichocki N."/>
            <person name="Veneault-Fourrey C."/>
            <person name="LaButti K."/>
            <person name="Lindquist E.A."/>
            <person name="Lipzen A."/>
            <person name="Lundell T."/>
            <person name="Morin E."/>
            <person name="Murat C."/>
            <person name="Riley R."/>
            <person name="Ohm R."/>
            <person name="Sun H."/>
            <person name="Tunlid A."/>
            <person name="Henrissat B."/>
            <person name="Grigoriev I.V."/>
            <person name="Hibbett D.S."/>
            <person name="Martin F."/>
        </authorList>
    </citation>
    <scope>NUCLEOTIDE SEQUENCE [LARGE SCALE GENOMIC DNA]</scope>
    <source>
        <strain evidence="1 2">Koide BX008</strain>
    </source>
</reference>
<proteinExistence type="predicted"/>
<dbReference type="InParanoid" id="A0A0C2WGC9"/>
<dbReference type="Proteomes" id="UP000054549">
    <property type="component" value="Unassembled WGS sequence"/>
</dbReference>
<dbReference type="HOGENOM" id="CLU_2305358_0_0_1"/>
<accession>A0A0C2WGC9</accession>
<keyword evidence="2" id="KW-1185">Reference proteome</keyword>